<dbReference type="InterPro" id="IPR002912">
    <property type="entry name" value="ACT_dom"/>
</dbReference>
<feature type="domain" description="CBS" evidence="3">
    <location>
        <begin position="80"/>
        <end position="137"/>
    </location>
</feature>
<dbReference type="Gene3D" id="3.10.580.10">
    <property type="entry name" value="CBS-domain"/>
    <property type="match status" value="1"/>
</dbReference>
<dbReference type="SUPFAM" id="SSF54631">
    <property type="entry name" value="CBS-domain pair"/>
    <property type="match status" value="1"/>
</dbReference>
<dbReference type="SUPFAM" id="SSF55021">
    <property type="entry name" value="ACT-like"/>
    <property type="match status" value="1"/>
</dbReference>
<evidence type="ECO:0000256" key="2">
    <source>
        <dbReference type="PROSITE-ProRule" id="PRU00703"/>
    </source>
</evidence>
<comment type="caution">
    <text evidence="5">The sequence shown here is derived from an EMBL/GenBank/DDBJ whole genome shotgun (WGS) entry which is preliminary data.</text>
</comment>
<dbReference type="Pfam" id="PF00571">
    <property type="entry name" value="CBS"/>
    <property type="match status" value="2"/>
</dbReference>
<evidence type="ECO:0000259" key="4">
    <source>
        <dbReference type="PROSITE" id="PS51671"/>
    </source>
</evidence>
<feature type="domain" description="CBS" evidence="3">
    <location>
        <begin position="7"/>
        <end position="65"/>
    </location>
</feature>
<evidence type="ECO:0000313" key="6">
    <source>
        <dbReference type="Proteomes" id="UP001281447"/>
    </source>
</evidence>
<dbReference type="EMBL" id="JAWDIP010000004">
    <property type="protein sequence ID" value="MDY0396996.1"/>
    <property type="molecule type" value="Genomic_DNA"/>
</dbReference>
<reference evidence="5 6" key="1">
    <citation type="submission" date="2023-10" db="EMBL/GenBank/DDBJ databases">
        <title>Virgibacillus halophilus 5B73C genome.</title>
        <authorList>
            <person name="Miliotis G."/>
            <person name="Sengupta P."/>
            <person name="Hameed A."/>
            <person name="Chuvochina M."/>
            <person name="Mcdonagh F."/>
            <person name="Simpson A.C."/>
            <person name="Singh N.K."/>
            <person name="Rekha P.D."/>
            <person name="Raman K."/>
            <person name="Hugenholtz P."/>
            <person name="Venkateswaran K."/>
        </authorList>
    </citation>
    <scope>NUCLEOTIDE SEQUENCE [LARGE SCALE GENOMIC DNA]</scope>
    <source>
        <strain evidence="5 6">5B73C</strain>
    </source>
</reference>
<name>A0ABU5CCB9_9BACI</name>
<dbReference type="SMART" id="SM00116">
    <property type="entry name" value="CBS"/>
    <property type="match status" value="2"/>
</dbReference>
<dbReference type="PROSITE" id="PS51671">
    <property type="entry name" value="ACT"/>
    <property type="match status" value="1"/>
</dbReference>
<dbReference type="PROSITE" id="PS51371">
    <property type="entry name" value="CBS"/>
    <property type="match status" value="2"/>
</dbReference>
<dbReference type="CDD" id="cd04584">
    <property type="entry name" value="CBS_pair_AcuB_like"/>
    <property type="match status" value="1"/>
</dbReference>
<evidence type="ECO:0000313" key="5">
    <source>
        <dbReference type="EMBL" id="MDY0396996.1"/>
    </source>
</evidence>
<dbReference type="PANTHER" id="PTHR43080">
    <property type="entry name" value="CBS DOMAIN-CONTAINING PROTEIN CBSX3, MITOCHONDRIAL"/>
    <property type="match status" value="1"/>
</dbReference>
<dbReference type="Pfam" id="PF01842">
    <property type="entry name" value="ACT"/>
    <property type="match status" value="1"/>
</dbReference>
<dbReference type="CDD" id="cd04883">
    <property type="entry name" value="ACT_AcuB"/>
    <property type="match status" value="1"/>
</dbReference>
<sequence>MLVEDIMNTNVVTLQPSATIAKALELLHKHKIRHIPIVNEENEVIGIVSDRDVRDASPSIFESASGDAHPELQNQLHTIMSSPVVTVHPLDFAEEIASIFYEEEFACVPVVSNDKLIGMVTEKDMLYSLIQLTGTNVQGSHIEVKVPDRPGILPEVTAIFGKRRTNIVSVLIYPYKQDPAFKILVFRIQTMNPLPVIDDLQEAGFTLIWPKLDMQGPRP</sequence>
<organism evidence="5 6">
    <name type="scientific">Tigheibacillus halophilus</name>
    <dbReference type="NCBI Taxonomy" id="361280"/>
    <lineage>
        <taxon>Bacteria</taxon>
        <taxon>Bacillati</taxon>
        <taxon>Bacillota</taxon>
        <taxon>Bacilli</taxon>
        <taxon>Bacillales</taxon>
        <taxon>Bacillaceae</taxon>
        <taxon>Tigheibacillus</taxon>
    </lineage>
</organism>
<dbReference type="InterPro" id="IPR000644">
    <property type="entry name" value="CBS_dom"/>
</dbReference>
<proteinExistence type="predicted"/>
<accession>A0ABU5CCB9</accession>
<feature type="domain" description="ACT" evidence="4">
    <location>
        <begin position="141"/>
        <end position="219"/>
    </location>
</feature>
<protein>
    <submittedName>
        <fullName evidence="5">Acetoin utilization AcuB family protein</fullName>
    </submittedName>
</protein>
<dbReference type="PANTHER" id="PTHR43080:SF2">
    <property type="entry name" value="CBS DOMAIN-CONTAINING PROTEIN"/>
    <property type="match status" value="1"/>
</dbReference>
<keyword evidence="1 2" id="KW-0129">CBS domain</keyword>
<dbReference type="InterPro" id="IPR045865">
    <property type="entry name" value="ACT-like_dom_sf"/>
</dbReference>
<keyword evidence="6" id="KW-1185">Reference proteome</keyword>
<dbReference type="InterPro" id="IPR046342">
    <property type="entry name" value="CBS_dom_sf"/>
</dbReference>
<evidence type="ECO:0000256" key="1">
    <source>
        <dbReference type="ARBA" id="ARBA00023122"/>
    </source>
</evidence>
<dbReference type="Proteomes" id="UP001281447">
    <property type="component" value="Unassembled WGS sequence"/>
</dbReference>
<dbReference type="RefSeq" id="WP_390357234.1">
    <property type="nucleotide sequence ID" value="NZ_JBHUIZ010000014.1"/>
</dbReference>
<evidence type="ECO:0000259" key="3">
    <source>
        <dbReference type="PROSITE" id="PS51371"/>
    </source>
</evidence>
<dbReference type="InterPro" id="IPR051257">
    <property type="entry name" value="Diverse_CBS-Domain"/>
</dbReference>
<gene>
    <name evidence="5" type="ORF">RWE15_25325</name>
</gene>